<dbReference type="EMBL" id="MU167228">
    <property type="protein sequence ID" value="KAG0149447.1"/>
    <property type="molecule type" value="Genomic_DNA"/>
</dbReference>
<evidence type="ECO:0000313" key="2">
    <source>
        <dbReference type="EMBL" id="KAG0149447.1"/>
    </source>
</evidence>
<keyword evidence="1" id="KW-0472">Membrane</keyword>
<keyword evidence="1" id="KW-1133">Transmembrane helix</keyword>
<gene>
    <name evidence="2" type="ORF">CROQUDRAFT_688835</name>
</gene>
<keyword evidence="3" id="KW-1185">Reference proteome</keyword>
<dbReference type="AlphaFoldDB" id="A0A9P6NSC9"/>
<proteinExistence type="predicted"/>
<name>A0A9P6NSC9_9BASI</name>
<organism evidence="2 3">
    <name type="scientific">Cronartium quercuum f. sp. fusiforme G11</name>
    <dbReference type="NCBI Taxonomy" id="708437"/>
    <lineage>
        <taxon>Eukaryota</taxon>
        <taxon>Fungi</taxon>
        <taxon>Dikarya</taxon>
        <taxon>Basidiomycota</taxon>
        <taxon>Pucciniomycotina</taxon>
        <taxon>Pucciniomycetes</taxon>
        <taxon>Pucciniales</taxon>
        <taxon>Coleosporiaceae</taxon>
        <taxon>Cronartium</taxon>
    </lineage>
</organism>
<reference evidence="2" key="1">
    <citation type="submission" date="2013-11" db="EMBL/GenBank/DDBJ databases">
        <title>Genome sequence of the fusiform rust pathogen reveals effectors for host alternation and coevolution with pine.</title>
        <authorList>
            <consortium name="DOE Joint Genome Institute"/>
            <person name="Smith K."/>
            <person name="Pendleton A."/>
            <person name="Kubisiak T."/>
            <person name="Anderson C."/>
            <person name="Salamov A."/>
            <person name="Aerts A."/>
            <person name="Riley R."/>
            <person name="Clum A."/>
            <person name="Lindquist E."/>
            <person name="Ence D."/>
            <person name="Campbell M."/>
            <person name="Kronenberg Z."/>
            <person name="Feau N."/>
            <person name="Dhillon B."/>
            <person name="Hamelin R."/>
            <person name="Burleigh J."/>
            <person name="Smith J."/>
            <person name="Yandell M."/>
            <person name="Nelson C."/>
            <person name="Grigoriev I."/>
            <person name="Davis J."/>
        </authorList>
    </citation>
    <scope>NUCLEOTIDE SEQUENCE</scope>
    <source>
        <strain evidence="2">G11</strain>
    </source>
</reference>
<sequence>MSSLVSGSWMPLVVSWVTVTFGNMLGLKGGSGFVILVAQKGKNGNFLCAHEVHFKEVAPFLGQSMGIGLAWGSSFTPAPPINHNLMSLSICESGSSAGPNSFAVLTPKPQSNSLVLTRSYSGKSSQDASDPRYATPGLVILTAPQILTGNFLANTIGSSNLRGEVDVAQYNSD</sequence>
<accession>A0A9P6NSC9</accession>
<keyword evidence="1" id="KW-0812">Transmembrane</keyword>
<protein>
    <submittedName>
        <fullName evidence="2">Uncharacterized protein</fullName>
    </submittedName>
</protein>
<feature type="transmembrane region" description="Helical" evidence="1">
    <location>
        <begin position="12"/>
        <end position="37"/>
    </location>
</feature>
<evidence type="ECO:0000256" key="1">
    <source>
        <dbReference type="SAM" id="Phobius"/>
    </source>
</evidence>
<comment type="caution">
    <text evidence="2">The sequence shown here is derived from an EMBL/GenBank/DDBJ whole genome shotgun (WGS) entry which is preliminary data.</text>
</comment>
<evidence type="ECO:0000313" key="3">
    <source>
        <dbReference type="Proteomes" id="UP000886653"/>
    </source>
</evidence>
<dbReference type="Proteomes" id="UP000886653">
    <property type="component" value="Unassembled WGS sequence"/>
</dbReference>